<feature type="transmembrane region" description="Helical" evidence="1">
    <location>
        <begin position="550"/>
        <end position="569"/>
    </location>
</feature>
<dbReference type="KEGG" id="rcr:NCTC10994_01733"/>
<gene>
    <name evidence="3" type="ORF">NCTC10994_01733</name>
</gene>
<evidence type="ECO:0000313" key="4">
    <source>
        <dbReference type="Proteomes" id="UP000249091"/>
    </source>
</evidence>
<name>A0A2X4TV65_9NOCA</name>
<feature type="transmembrane region" description="Helical" evidence="1">
    <location>
        <begin position="516"/>
        <end position="538"/>
    </location>
</feature>
<dbReference type="InterPro" id="IPR045175">
    <property type="entry name" value="M28_fam"/>
</dbReference>
<feature type="transmembrane region" description="Helical" evidence="1">
    <location>
        <begin position="465"/>
        <end position="484"/>
    </location>
</feature>
<dbReference type="GO" id="GO:0004177">
    <property type="term" value="F:aminopeptidase activity"/>
    <property type="evidence" value="ECO:0007669"/>
    <property type="project" value="UniProtKB-KW"/>
</dbReference>
<feature type="transmembrane region" description="Helical" evidence="1">
    <location>
        <begin position="366"/>
        <end position="390"/>
    </location>
</feature>
<evidence type="ECO:0000313" key="3">
    <source>
        <dbReference type="EMBL" id="SQI30773.1"/>
    </source>
</evidence>
<dbReference type="PANTHER" id="PTHR12147:SF26">
    <property type="entry name" value="PEPTIDASE M28 DOMAIN-CONTAINING PROTEIN"/>
    <property type="match status" value="1"/>
</dbReference>
<keyword evidence="1" id="KW-1133">Transmembrane helix</keyword>
<dbReference type="GO" id="GO:0006508">
    <property type="term" value="P:proteolysis"/>
    <property type="evidence" value="ECO:0007669"/>
    <property type="project" value="InterPro"/>
</dbReference>
<keyword evidence="1" id="KW-0812">Transmembrane</keyword>
<feature type="domain" description="Peptidase M28" evidence="2">
    <location>
        <begin position="115"/>
        <end position="301"/>
    </location>
</feature>
<protein>
    <submittedName>
        <fullName evidence="3">Aminopeptidase</fullName>
        <ecNumber evidence="3">3.4.11.24</ecNumber>
    </submittedName>
</protein>
<sequence>MDTGVDRSPSLPRGASLIALLGILLIGFAAAVIPSPPAPLDSDAPADVFSAGRAAAHIDTIAATPRVPGTPEHTAARDYLVSTLQELGWRTSVQSGVGWTTSDDPPGQRGARVGNIVAMIPGSDPTGTVVLAAHYDTVVGSPGAGDDGIGVSTALETARALGAGPTPRNDIMVLITDGEENGLLGSQVFTRSRSPALGPTVVLNHEARGNTGTPTTFRMTSPNGELLDVLTRSPWAEADSLTQLAFEALPNDTDFRNFTAADFSGFDTAIAAGSAYYHSPLDTPDRLSRQSLQQMGETSLSTARILADTDLVTLDDAGNEVVSLVPWGLIHYPRWVEIAGAILLALGVAVLVVARVRRREATPGRILATGALAFVAAIAAAGVAWLPWWLAQQVSPGMASAVAEEPYRPIPFQVAAVLAALGVLVVLYVALRRRVPGPALICGFFVTVAVLALLGTPFPGVASTLVMPVLPTVVAVLVTLALPAGAAGRRLAVLTVGALPGAVLSIRGALLSFDAGLVAGAPAAGIFVAITFVATSPLWEPVLRSTTVRLSAATAVVLVAVCTTAAGFVNRDGATDPRQEYLWYALDTDGGSATWASPDAPRSTWSKALLSAPASPLPELFPWRGDQRLSQGPAPVADLVPPDIEVLEDRSAGGARQLRLRLSSPRGAPAVGLWIDDTTATVHGATVDGQRAEPSSDFGFMFWAPGPNGIEVTLTLGVLADRLGVRVADRSGDLSVVPGYQPPTDRVVVQPVVVVTRSLEI</sequence>
<dbReference type="PANTHER" id="PTHR12147">
    <property type="entry name" value="METALLOPEPTIDASE M28 FAMILY MEMBER"/>
    <property type="match status" value="1"/>
</dbReference>
<feature type="transmembrane region" description="Helical" evidence="1">
    <location>
        <begin position="491"/>
        <end position="510"/>
    </location>
</feature>
<keyword evidence="3" id="KW-0645">Protease</keyword>
<keyword evidence="3" id="KW-0378">Hydrolase</keyword>
<dbReference type="EC" id="3.4.11.24" evidence="3"/>
<accession>A0A2X4TV65</accession>
<organism evidence="3 4">
    <name type="scientific">Rhodococcus coprophilus</name>
    <dbReference type="NCBI Taxonomy" id="38310"/>
    <lineage>
        <taxon>Bacteria</taxon>
        <taxon>Bacillati</taxon>
        <taxon>Actinomycetota</taxon>
        <taxon>Actinomycetes</taxon>
        <taxon>Mycobacteriales</taxon>
        <taxon>Nocardiaceae</taxon>
        <taxon>Rhodococcus</taxon>
    </lineage>
</organism>
<dbReference type="Pfam" id="PF04389">
    <property type="entry name" value="Peptidase_M28"/>
    <property type="match status" value="1"/>
</dbReference>
<feature type="transmembrane region" description="Helical" evidence="1">
    <location>
        <begin position="410"/>
        <end position="431"/>
    </location>
</feature>
<evidence type="ECO:0000256" key="1">
    <source>
        <dbReference type="SAM" id="Phobius"/>
    </source>
</evidence>
<reference evidence="3 4" key="1">
    <citation type="submission" date="2018-06" db="EMBL/GenBank/DDBJ databases">
        <authorList>
            <consortium name="Pathogen Informatics"/>
            <person name="Doyle S."/>
        </authorList>
    </citation>
    <scope>NUCLEOTIDE SEQUENCE [LARGE SCALE GENOMIC DNA]</scope>
    <source>
        <strain evidence="3 4">NCTC10994</strain>
    </source>
</reference>
<dbReference type="EMBL" id="LS483468">
    <property type="protein sequence ID" value="SQI30773.1"/>
    <property type="molecule type" value="Genomic_DNA"/>
</dbReference>
<keyword evidence="1" id="KW-0472">Membrane</keyword>
<dbReference type="STRING" id="1219011.GCA_001895045_02826"/>
<dbReference type="GO" id="GO:0008235">
    <property type="term" value="F:metalloexopeptidase activity"/>
    <property type="evidence" value="ECO:0007669"/>
    <property type="project" value="InterPro"/>
</dbReference>
<dbReference type="AlphaFoldDB" id="A0A2X4TV65"/>
<feature type="transmembrane region" description="Helical" evidence="1">
    <location>
        <begin position="335"/>
        <end position="354"/>
    </location>
</feature>
<dbReference type="Gene3D" id="3.40.630.10">
    <property type="entry name" value="Zn peptidases"/>
    <property type="match status" value="1"/>
</dbReference>
<proteinExistence type="predicted"/>
<dbReference type="RefSeq" id="WP_072701596.1">
    <property type="nucleotide sequence ID" value="NZ_JAFBBL010000001.1"/>
</dbReference>
<evidence type="ECO:0000259" key="2">
    <source>
        <dbReference type="Pfam" id="PF04389"/>
    </source>
</evidence>
<dbReference type="Proteomes" id="UP000249091">
    <property type="component" value="Chromosome 1"/>
</dbReference>
<keyword evidence="3" id="KW-0031">Aminopeptidase</keyword>
<dbReference type="InterPro" id="IPR007484">
    <property type="entry name" value="Peptidase_M28"/>
</dbReference>
<keyword evidence="4" id="KW-1185">Reference proteome</keyword>
<feature type="transmembrane region" description="Helical" evidence="1">
    <location>
        <begin position="438"/>
        <end position="459"/>
    </location>
</feature>
<dbReference type="SUPFAM" id="SSF53187">
    <property type="entry name" value="Zn-dependent exopeptidases"/>
    <property type="match status" value="1"/>
</dbReference>